<dbReference type="Proteomes" id="UP000010799">
    <property type="component" value="Chromosome"/>
</dbReference>
<organism evidence="1 2">
    <name type="scientific">Liberibacter crescens (strain BT-1)</name>
    <dbReference type="NCBI Taxonomy" id="1215343"/>
    <lineage>
        <taxon>Bacteria</taxon>
        <taxon>Pseudomonadati</taxon>
        <taxon>Pseudomonadota</taxon>
        <taxon>Alphaproteobacteria</taxon>
        <taxon>Hyphomicrobiales</taxon>
        <taxon>Rhizobiaceae</taxon>
        <taxon>Liberibacter</taxon>
    </lineage>
</organism>
<dbReference type="HOGENOM" id="CLU_3345369_0_0_5"/>
<accession>L0EV08</accession>
<reference evidence="1 2" key="1">
    <citation type="journal article" date="2012" name="Stand. Genomic Sci.">
        <title>Complete genome sequence of Liberibacter crescens BT-1.</title>
        <authorList>
            <person name="Leonard M.T."/>
            <person name="Fagen J.R."/>
            <person name="Davis-Richardson A.G."/>
            <person name="Davis M.J."/>
            <person name="Triplett E.W."/>
        </authorList>
    </citation>
    <scope>NUCLEOTIDE SEQUENCE [LARGE SCALE GENOMIC DNA]</scope>
    <source>
        <strain evidence="1 2">BT-1</strain>
    </source>
</reference>
<proteinExistence type="predicted"/>
<evidence type="ECO:0000313" key="1">
    <source>
        <dbReference type="EMBL" id="AGA64797.1"/>
    </source>
</evidence>
<sequence>MLEISPARVAIHIVCPVSRVYRTFIKRPSKDTIKFNY</sequence>
<dbReference type="AlphaFoldDB" id="L0EV08"/>
<protein>
    <submittedName>
        <fullName evidence="1">Uncharacterized protein</fullName>
    </submittedName>
</protein>
<dbReference type="EMBL" id="CP003789">
    <property type="protein sequence ID" value="AGA64797.1"/>
    <property type="molecule type" value="Genomic_DNA"/>
</dbReference>
<keyword evidence="2" id="KW-1185">Reference proteome</keyword>
<gene>
    <name evidence="1" type="ordered locus">B488_08050</name>
</gene>
<dbReference type="PATRIC" id="fig|1215343.11.peg.828"/>
<dbReference type="KEGG" id="lcc:B488_08050"/>
<name>L0EV08_LIBCB</name>
<evidence type="ECO:0000313" key="2">
    <source>
        <dbReference type="Proteomes" id="UP000010799"/>
    </source>
</evidence>